<dbReference type="GeneID" id="7843921"/>
<proteinExistence type="predicted"/>
<keyword evidence="2" id="KW-1185">Reference proteome</keyword>
<evidence type="ECO:0000313" key="2">
    <source>
        <dbReference type="Proteomes" id="UP000009168"/>
    </source>
</evidence>
<protein>
    <submittedName>
        <fullName evidence="1">Uncharacterized protein</fullName>
    </submittedName>
</protein>
<dbReference type="KEGG" id="tet:TTHERM_00035260"/>
<dbReference type="EMBL" id="GG662720">
    <property type="protein sequence ID" value="EAR86376.2"/>
    <property type="molecule type" value="Genomic_DNA"/>
</dbReference>
<dbReference type="HOGENOM" id="CLU_2228598_0_0_1"/>
<dbReference type="AlphaFoldDB" id="Q22MJ4"/>
<gene>
    <name evidence="1" type="ORF">TTHERM_00035260</name>
</gene>
<dbReference type="RefSeq" id="XP_977026.2">
    <property type="nucleotide sequence ID" value="XM_971933.2"/>
</dbReference>
<reference evidence="2" key="1">
    <citation type="journal article" date="2006" name="PLoS Biol.">
        <title>Macronuclear genome sequence of the ciliate Tetrahymena thermophila, a model eukaryote.</title>
        <authorList>
            <person name="Eisen J.A."/>
            <person name="Coyne R.S."/>
            <person name="Wu M."/>
            <person name="Wu D."/>
            <person name="Thiagarajan M."/>
            <person name="Wortman J.R."/>
            <person name="Badger J.H."/>
            <person name="Ren Q."/>
            <person name="Amedeo P."/>
            <person name="Jones K.M."/>
            <person name="Tallon L.J."/>
            <person name="Delcher A.L."/>
            <person name="Salzberg S.L."/>
            <person name="Silva J.C."/>
            <person name="Haas B.J."/>
            <person name="Majoros W.H."/>
            <person name="Farzad M."/>
            <person name="Carlton J.M."/>
            <person name="Smith R.K. Jr."/>
            <person name="Garg J."/>
            <person name="Pearlman R.E."/>
            <person name="Karrer K.M."/>
            <person name="Sun L."/>
            <person name="Manning G."/>
            <person name="Elde N.C."/>
            <person name="Turkewitz A.P."/>
            <person name="Asai D.J."/>
            <person name="Wilkes D.E."/>
            <person name="Wang Y."/>
            <person name="Cai H."/>
            <person name="Collins K."/>
            <person name="Stewart B.A."/>
            <person name="Lee S.R."/>
            <person name="Wilamowska K."/>
            <person name="Weinberg Z."/>
            <person name="Ruzzo W.L."/>
            <person name="Wloga D."/>
            <person name="Gaertig J."/>
            <person name="Frankel J."/>
            <person name="Tsao C.-C."/>
            <person name="Gorovsky M.A."/>
            <person name="Keeling P.J."/>
            <person name="Waller R.F."/>
            <person name="Patron N.J."/>
            <person name="Cherry J.M."/>
            <person name="Stover N.A."/>
            <person name="Krieger C.J."/>
            <person name="del Toro C."/>
            <person name="Ryder H.F."/>
            <person name="Williamson S.C."/>
            <person name="Barbeau R.A."/>
            <person name="Hamilton E.P."/>
            <person name="Orias E."/>
        </authorList>
    </citation>
    <scope>NUCLEOTIDE SEQUENCE [LARGE SCALE GENOMIC DNA]</scope>
    <source>
        <strain evidence="2">SB210</strain>
    </source>
</reference>
<name>Q22MJ4_TETTS</name>
<accession>Q22MJ4</accession>
<sequence length="70" mass="8130">MTAKEETQTIMRTMKSKFPLLKSIQQVTIITKQVSIRLTIANKQFNVIILGIEQDKLIAKNKIQNKNKWT</sequence>
<evidence type="ECO:0000313" key="1">
    <source>
        <dbReference type="EMBL" id="EAR86376.2"/>
    </source>
</evidence>
<organism evidence="1 2">
    <name type="scientific">Tetrahymena thermophila (strain SB210)</name>
    <dbReference type="NCBI Taxonomy" id="312017"/>
    <lineage>
        <taxon>Eukaryota</taxon>
        <taxon>Sar</taxon>
        <taxon>Alveolata</taxon>
        <taxon>Ciliophora</taxon>
        <taxon>Intramacronucleata</taxon>
        <taxon>Oligohymenophorea</taxon>
        <taxon>Hymenostomatida</taxon>
        <taxon>Tetrahymenina</taxon>
        <taxon>Tetrahymenidae</taxon>
        <taxon>Tetrahymena</taxon>
    </lineage>
</organism>
<dbReference type="InParanoid" id="Q22MJ4"/>
<dbReference type="Proteomes" id="UP000009168">
    <property type="component" value="Unassembled WGS sequence"/>
</dbReference>